<dbReference type="InterPro" id="IPR040690">
    <property type="entry name" value="FtsX_ECD"/>
</dbReference>
<dbReference type="NCBIfam" id="TIGR00439">
    <property type="entry name" value="FtsX_Gneg"/>
    <property type="match status" value="1"/>
</dbReference>
<evidence type="ECO:0000256" key="8">
    <source>
        <dbReference type="ARBA" id="ARBA00022692"/>
    </source>
</evidence>
<gene>
    <name evidence="16" type="primary">ftsX</name>
    <name evidence="16" type="ORF">Lade_1796</name>
    <name evidence="17" type="ORF">NCTC12735_01512</name>
</gene>
<dbReference type="GO" id="GO:0032153">
    <property type="term" value="C:cell division site"/>
    <property type="evidence" value="ECO:0007669"/>
    <property type="project" value="TreeGrafter"/>
</dbReference>
<evidence type="ECO:0000259" key="15">
    <source>
        <dbReference type="Pfam" id="PF18075"/>
    </source>
</evidence>
<keyword evidence="5 12" id="KW-1003">Cell membrane</keyword>
<evidence type="ECO:0000256" key="2">
    <source>
        <dbReference type="ARBA" id="ARBA00007379"/>
    </source>
</evidence>
<evidence type="ECO:0000259" key="14">
    <source>
        <dbReference type="Pfam" id="PF02687"/>
    </source>
</evidence>
<dbReference type="KEGG" id="ladl:NCTC12735_01512"/>
<comment type="subunit">
    <text evidence="3">Forms a membrane-associated complex with FtsE.</text>
</comment>
<evidence type="ECO:0000256" key="7">
    <source>
        <dbReference type="ARBA" id="ARBA00022618"/>
    </source>
</evidence>
<keyword evidence="17" id="KW-0614">Plasmid</keyword>
<evidence type="ECO:0000313" key="18">
    <source>
        <dbReference type="Proteomes" id="UP000054859"/>
    </source>
</evidence>
<dbReference type="Pfam" id="PF02687">
    <property type="entry name" value="FtsX"/>
    <property type="match status" value="1"/>
</dbReference>
<evidence type="ECO:0000256" key="5">
    <source>
        <dbReference type="ARBA" id="ARBA00022475"/>
    </source>
</evidence>
<evidence type="ECO:0000313" key="19">
    <source>
        <dbReference type="Proteomes" id="UP000281170"/>
    </source>
</evidence>
<dbReference type="Gene3D" id="3.30.70.3040">
    <property type="match status" value="1"/>
</dbReference>
<evidence type="ECO:0000256" key="1">
    <source>
        <dbReference type="ARBA" id="ARBA00004429"/>
    </source>
</evidence>
<accession>A0A0W0R0A2</accession>
<evidence type="ECO:0000256" key="11">
    <source>
        <dbReference type="ARBA" id="ARBA00023306"/>
    </source>
</evidence>
<dbReference type="OrthoDB" id="9813411at2"/>
<dbReference type="InterPro" id="IPR047590">
    <property type="entry name" value="FtsX_proteobact-type"/>
</dbReference>
<feature type="transmembrane region" description="Helical" evidence="13">
    <location>
        <begin position="232"/>
        <end position="255"/>
    </location>
</feature>
<dbReference type="STRING" id="45056.Lade_1796"/>
<evidence type="ECO:0000256" key="6">
    <source>
        <dbReference type="ARBA" id="ARBA00022519"/>
    </source>
</evidence>
<feature type="transmembrane region" description="Helical" evidence="13">
    <location>
        <begin position="28"/>
        <end position="50"/>
    </location>
</feature>
<evidence type="ECO:0000256" key="4">
    <source>
        <dbReference type="ARBA" id="ARBA00021907"/>
    </source>
</evidence>
<dbReference type="RefSeq" id="WP_058462867.1">
    <property type="nucleotide sequence ID" value="NZ_CAAAHS010000006.1"/>
</dbReference>
<dbReference type="EMBL" id="LR134433">
    <property type="protein sequence ID" value="VEH85870.1"/>
    <property type="molecule type" value="Genomic_DNA"/>
</dbReference>
<proteinExistence type="inferred from homology"/>
<dbReference type="PATRIC" id="fig|45056.6.peg.1856"/>
<geneLocation type="plasmid" evidence="17 19">
    <name>24</name>
</geneLocation>
<feature type="transmembrane region" description="Helical" evidence="13">
    <location>
        <begin position="275"/>
        <end position="293"/>
    </location>
</feature>
<dbReference type="EMBL" id="LNKA01000019">
    <property type="protein sequence ID" value="KTC64502.1"/>
    <property type="molecule type" value="Genomic_DNA"/>
</dbReference>
<organism evidence="16 18">
    <name type="scientific">Legionella adelaidensis</name>
    <dbReference type="NCBI Taxonomy" id="45056"/>
    <lineage>
        <taxon>Bacteria</taxon>
        <taxon>Pseudomonadati</taxon>
        <taxon>Pseudomonadota</taxon>
        <taxon>Gammaproteobacteria</taxon>
        <taxon>Legionellales</taxon>
        <taxon>Legionellaceae</taxon>
        <taxon>Legionella</taxon>
    </lineage>
</organism>
<evidence type="ECO:0000256" key="12">
    <source>
        <dbReference type="PIRNR" id="PIRNR003097"/>
    </source>
</evidence>
<dbReference type="GO" id="GO:0051301">
    <property type="term" value="P:cell division"/>
    <property type="evidence" value="ECO:0007669"/>
    <property type="project" value="UniProtKB-KW"/>
</dbReference>
<dbReference type="PIRSF" id="PIRSF003097">
    <property type="entry name" value="FtsX"/>
    <property type="match status" value="1"/>
</dbReference>
<evidence type="ECO:0000256" key="13">
    <source>
        <dbReference type="SAM" id="Phobius"/>
    </source>
</evidence>
<keyword evidence="18" id="KW-1185">Reference proteome</keyword>
<dbReference type="PANTHER" id="PTHR47755:SF1">
    <property type="entry name" value="CELL DIVISION PROTEIN FTSX"/>
    <property type="match status" value="1"/>
</dbReference>
<dbReference type="Proteomes" id="UP000054859">
    <property type="component" value="Unassembled WGS sequence"/>
</dbReference>
<dbReference type="Pfam" id="PF18075">
    <property type="entry name" value="FtsX_ECD"/>
    <property type="match status" value="1"/>
</dbReference>
<evidence type="ECO:0000256" key="3">
    <source>
        <dbReference type="ARBA" id="ARBA00011160"/>
    </source>
</evidence>
<feature type="domain" description="ABC3 transporter permease C-terminal" evidence="14">
    <location>
        <begin position="183"/>
        <end position="296"/>
    </location>
</feature>
<feature type="transmembrane region" description="Helical" evidence="13">
    <location>
        <begin position="171"/>
        <end position="196"/>
    </location>
</feature>
<comment type="subcellular location">
    <subcellularLocation>
        <location evidence="1">Cell inner membrane</location>
        <topology evidence="1">Multi-pass membrane protein</topology>
    </subcellularLocation>
</comment>
<name>A0A0W0R0A2_9GAMM</name>
<reference evidence="16 18" key="1">
    <citation type="submission" date="2015-11" db="EMBL/GenBank/DDBJ databases">
        <title>Identification of large and diverse effector repertoires of 38 Legionella species.</title>
        <authorList>
            <person name="Burstein D."/>
            <person name="Amaro F."/>
            <person name="Zusman T."/>
            <person name="Lifshitz Z."/>
            <person name="Cohen O."/>
            <person name="Gilbert J.A."/>
            <person name="Pupko T."/>
            <person name="Shuman H.A."/>
            <person name="Segal G."/>
        </authorList>
    </citation>
    <scope>NUCLEOTIDE SEQUENCE [LARGE SCALE GENOMIC DNA]</scope>
    <source>
        <strain evidence="16 18">1762-AUS-E</strain>
    </source>
</reference>
<keyword evidence="7 12" id="KW-0132">Cell division</keyword>
<dbReference type="InterPro" id="IPR003838">
    <property type="entry name" value="ABC3_permease_C"/>
</dbReference>
<dbReference type="GO" id="GO:0005886">
    <property type="term" value="C:plasma membrane"/>
    <property type="evidence" value="ECO:0007669"/>
    <property type="project" value="UniProtKB-SubCell"/>
</dbReference>
<keyword evidence="8 13" id="KW-0812">Transmembrane</keyword>
<evidence type="ECO:0000256" key="9">
    <source>
        <dbReference type="ARBA" id="ARBA00022989"/>
    </source>
</evidence>
<dbReference type="Proteomes" id="UP000281170">
    <property type="component" value="Plasmid 24"/>
</dbReference>
<feature type="domain" description="FtsX extracellular" evidence="15">
    <location>
        <begin position="69"/>
        <end position="158"/>
    </location>
</feature>
<evidence type="ECO:0000313" key="16">
    <source>
        <dbReference type="EMBL" id="KTC64502.1"/>
    </source>
</evidence>
<sequence length="308" mass="33828">MLARIKSYFACHMQAAVNSLNFLCRKPLANTMTIIVIAITLALPALFFVFTTNIENLTITWKRSGHIALYLKSLSPEEELSLLTKIKEINGVGEVSLKSPSEGLAELQQQEGMQDIMQFLPENPLPSVVDVIPAISIDSPAKLEQLYSQLNALPQVDQAKLDMEWINRLHALLGFVGKIADGLMILLAIAVVLIIGNTLRLAIQNRYEEIQVLKLIGATDPFITRPFLYSGIWYGLGGAIVAVLLVNIFLLSLGIAANKVAAAYQMHYPLQGLTFSQGCILLITASILGWLGARLSVKRQLASIEPYN</sequence>
<evidence type="ECO:0000313" key="17">
    <source>
        <dbReference type="EMBL" id="VEH85870.1"/>
    </source>
</evidence>
<protein>
    <recommendedName>
        <fullName evidence="4 12">Cell division protein FtsX</fullName>
    </recommendedName>
</protein>
<evidence type="ECO:0000256" key="10">
    <source>
        <dbReference type="ARBA" id="ARBA00023136"/>
    </source>
</evidence>
<dbReference type="PANTHER" id="PTHR47755">
    <property type="entry name" value="CELL DIVISION PROTEIN FTSX"/>
    <property type="match status" value="1"/>
</dbReference>
<keyword evidence="6 12" id="KW-0997">Cell inner membrane</keyword>
<dbReference type="InterPro" id="IPR004513">
    <property type="entry name" value="FtsX"/>
</dbReference>
<comment type="similarity">
    <text evidence="2 12">Belongs to the ABC-4 integral membrane protein family. FtsX subfamily.</text>
</comment>
<keyword evidence="9 13" id="KW-1133">Transmembrane helix</keyword>
<keyword evidence="10 12" id="KW-0472">Membrane</keyword>
<reference evidence="17 19" key="2">
    <citation type="submission" date="2018-12" db="EMBL/GenBank/DDBJ databases">
        <authorList>
            <consortium name="Pathogen Informatics"/>
        </authorList>
    </citation>
    <scope>NUCLEOTIDE SEQUENCE [LARGE SCALE GENOMIC DNA]</scope>
    <source>
        <strain evidence="17 19">NCTC12735</strain>
        <plasmid evidence="19">24</plasmid>
    </source>
</reference>
<dbReference type="AlphaFoldDB" id="A0A0W0R0A2"/>
<comment type="function">
    <text evidence="12">Part of the ABC transporter FtsEX involved in cellular division.</text>
</comment>
<keyword evidence="11 12" id="KW-0131">Cell cycle</keyword>